<dbReference type="CDD" id="cd13851">
    <property type="entry name" value="CuRO_1_Fet3p"/>
    <property type="match status" value="1"/>
</dbReference>
<dbReference type="OrthoDB" id="2121828at2759"/>
<keyword evidence="7" id="KW-0325">Glycoprotein</keyword>
<evidence type="ECO:0000259" key="10">
    <source>
        <dbReference type="Pfam" id="PF07731"/>
    </source>
</evidence>
<sequence>MYFATPVWLILCFASLCCAEAATHVFHFNASWIRASPDGVMERDVISFNNQFPLPTIEVNKGDTVLLYLYNGLETVNTSLHFHGIFQHGTVGNDGPEMVTQCPIPPGETMLYNFTVDGQRGTYWYHSHTNMQYSDGLRGAFVIKDDEFMSENYQDYDEEKTLTITDWFYDPSWILEEKYKSRYNPTGAEPIPQNILLNDSRNVSLSVETNTTYLLHIVNTGIFVSQYLYIEDHEFTIVEIDGVFVKPNKTDVIYLAVGQRMSVFITTKVNNNKNYKFIQVLDDEMLDLLPDELELYGTNWLVYNEAASKEKLSKKVFESDFTKSKLEERLISDYYLQPMENIELLDDSDYQISLNLEMNNLGDGISYALLNNKTYVAPKIPTLFTAVSSGELANDIEIYGSNTNSYILQKDEVIDIIINNYDSGKHPFHLHGHNFQILYRSPPYEDPVPYDMSKQPEFPQRPSVRDTVMLEPYGNMIIRFKAINPGVWFFHCHVDYHVASQGLAVTFIESPFEIQKLFQTHDNFISENHFQICKSANVATSGNAAGNSINFKDLTGENVQPMPLPPGFTLKGYVALIISILTALYGLKTIKEYGMEDTNKLDEKEVIEKLKDILRQNGAASNINNFEQLDSELNRISEEIDERTFLGPNGHQQETDH</sequence>
<evidence type="ECO:0000256" key="6">
    <source>
        <dbReference type="ARBA" id="ARBA00023008"/>
    </source>
</evidence>
<dbReference type="FunFam" id="2.60.40.420:FF:000022">
    <property type="entry name" value="FET5p Multicopper oxidase"/>
    <property type="match status" value="1"/>
</dbReference>
<dbReference type="Gene3D" id="2.60.40.420">
    <property type="entry name" value="Cupredoxins - blue copper proteins"/>
    <property type="match status" value="3"/>
</dbReference>
<dbReference type="CDD" id="cd13899">
    <property type="entry name" value="CuRO_3_Fet3p"/>
    <property type="match status" value="1"/>
</dbReference>
<dbReference type="Pfam" id="PF07731">
    <property type="entry name" value="Cu-oxidase_2"/>
    <property type="match status" value="1"/>
</dbReference>
<dbReference type="InterPro" id="IPR044130">
    <property type="entry name" value="CuRO_2_Fet3-like"/>
</dbReference>
<dbReference type="Pfam" id="PF07732">
    <property type="entry name" value="Cu-oxidase_3"/>
    <property type="match status" value="1"/>
</dbReference>
<evidence type="ECO:0000259" key="9">
    <source>
        <dbReference type="Pfam" id="PF00394"/>
    </source>
</evidence>
<keyword evidence="3" id="KW-0479">Metal-binding</keyword>
<dbReference type="InterPro" id="IPR045087">
    <property type="entry name" value="Cu-oxidase_fam"/>
</dbReference>
<evidence type="ECO:0000313" key="12">
    <source>
        <dbReference type="EMBL" id="ODV96436.1"/>
    </source>
</evidence>
<feature type="domain" description="Plastocyanin-like" evidence="11">
    <location>
        <begin position="31"/>
        <end position="146"/>
    </location>
</feature>
<dbReference type="InterPro" id="IPR008972">
    <property type="entry name" value="Cupredoxin"/>
</dbReference>
<dbReference type="AlphaFoldDB" id="A0A1E4TXF9"/>
<dbReference type="InterPro" id="IPR011707">
    <property type="entry name" value="Cu-oxidase-like_N"/>
</dbReference>
<evidence type="ECO:0000259" key="11">
    <source>
        <dbReference type="Pfam" id="PF07732"/>
    </source>
</evidence>
<keyword evidence="5" id="KW-0560">Oxidoreductase</keyword>
<dbReference type="EMBL" id="KV454013">
    <property type="protein sequence ID" value="ODV96436.1"/>
    <property type="molecule type" value="Genomic_DNA"/>
</dbReference>
<feature type="signal peptide" evidence="8">
    <location>
        <begin position="1"/>
        <end position="19"/>
    </location>
</feature>
<feature type="chain" id="PRO_5009163396" description="Ferroxidase" evidence="8">
    <location>
        <begin position="20"/>
        <end position="657"/>
    </location>
</feature>
<keyword evidence="4 8" id="KW-0732">Signal</keyword>
<dbReference type="PANTHER" id="PTHR11709">
    <property type="entry name" value="MULTI-COPPER OXIDASE"/>
    <property type="match status" value="1"/>
</dbReference>
<reference evidence="13" key="1">
    <citation type="submission" date="2016-05" db="EMBL/GenBank/DDBJ databases">
        <title>Comparative genomics of biotechnologically important yeasts.</title>
        <authorList>
            <consortium name="DOE Joint Genome Institute"/>
            <person name="Riley R."/>
            <person name="Haridas S."/>
            <person name="Wolfe K.H."/>
            <person name="Lopes M.R."/>
            <person name="Hittinger C.T."/>
            <person name="Goker M."/>
            <person name="Salamov A."/>
            <person name="Wisecaver J."/>
            <person name="Long T.M."/>
            <person name="Aerts A.L."/>
            <person name="Barry K."/>
            <person name="Choi C."/>
            <person name="Clum A."/>
            <person name="Coughlan A.Y."/>
            <person name="Deshpande S."/>
            <person name="Douglass A.P."/>
            <person name="Hanson S.J."/>
            <person name="Klenk H.-P."/>
            <person name="Labutti K."/>
            <person name="Lapidus A."/>
            <person name="Lindquist E."/>
            <person name="Lipzen A."/>
            <person name="Meier-Kolthoff J.P."/>
            <person name="Ohm R.A."/>
            <person name="Otillar R.P."/>
            <person name="Pangilinan J."/>
            <person name="Peng Y."/>
            <person name="Rokas A."/>
            <person name="Rosa C.A."/>
            <person name="Scheuner C."/>
            <person name="Sibirny A.A."/>
            <person name="Slot J.C."/>
            <person name="Stielow J.B."/>
            <person name="Sun H."/>
            <person name="Kurtzman C.P."/>
            <person name="Blackwell M."/>
            <person name="Grigoriev I.V."/>
            <person name="Jeffries T.W."/>
        </authorList>
    </citation>
    <scope>NUCLEOTIDE SEQUENCE [LARGE SCALE GENOMIC DNA]</scope>
    <source>
        <strain evidence="13">NRRL Y-2460</strain>
    </source>
</reference>
<dbReference type="GO" id="GO:0000329">
    <property type="term" value="C:fungal-type vacuole membrane"/>
    <property type="evidence" value="ECO:0007669"/>
    <property type="project" value="TreeGrafter"/>
</dbReference>
<dbReference type="InterPro" id="IPR001117">
    <property type="entry name" value="Cu-oxidase_2nd"/>
</dbReference>
<dbReference type="STRING" id="669874.A0A1E4TXF9"/>
<keyword evidence="6" id="KW-0186">Copper</keyword>
<dbReference type="GO" id="GO:0033215">
    <property type="term" value="P:reductive iron assimilation"/>
    <property type="evidence" value="ECO:0007669"/>
    <property type="project" value="TreeGrafter"/>
</dbReference>
<evidence type="ECO:0000256" key="5">
    <source>
        <dbReference type="ARBA" id="ARBA00023002"/>
    </source>
</evidence>
<comment type="cofactor">
    <cofactor evidence="1">
        <name>Cu cation</name>
        <dbReference type="ChEBI" id="CHEBI:23378"/>
    </cofactor>
</comment>
<evidence type="ECO:0008006" key="14">
    <source>
        <dbReference type="Google" id="ProtNLM"/>
    </source>
</evidence>
<evidence type="ECO:0000256" key="1">
    <source>
        <dbReference type="ARBA" id="ARBA00001935"/>
    </source>
</evidence>
<name>A0A1E4TXF9_PACTA</name>
<feature type="domain" description="Plastocyanin-like" evidence="10">
    <location>
        <begin position="375"/>
        <end position="511"/>
    </location>
</feature>
<dbReference type="InterPro" id="IPR033138">
    <property type="entry name" value="Cu_oxidase_CS"/>
</dbReference>
<dbReference type="GO" id="GO:0010106">
    <property type="term" value="P:cellular response to iron ion starvation"/>
    <property type="evidence" value="ECO:0007669"/>
    <property type="project" value="TreeGrafter"/>
</dbReference>
<gene>
    <name evidence="12" type="ORF">PACTADRAFT_41164</name>
</gene>
<protein>
    <recommendedName>
        <fullName evidence="14">Ferroxidase</fullName>
    </recommendedName>
</protein>
<evidence type="ECO:0000256" key="3">
    <source>
        <dbReference type="ARBA" id="ARBA00022723"/>
    </source>
</evidence>
<evidence type="ECO:0000256" key="4">
    <source>
        <dbReference type="ARBA" id="ARBA00022729"/>
    </source>
</evidence>
<evidence type="ECO:0000313" key="13">
    <source>
        <dbReference type="Proteomes" id="UP000094236"/>
    </source>
</evidence>
<dbReference type="GO" id="GO:0005507">
    <property type="term" value="F:copper ion binding"/>
    <property type="evidence" value="ECO:0007669"/>
    <property type="project" value="InterPro"/>
</dbReference>
<feature type="domain" description="Plastocyanin-like" evidence="9">
    <location>
        <begin position="159"/>
        <end position="305"/>
    </location>
</feature>
<dbReference type="PROSITE" id="PS00079">
    <property type="entry name" value="MULTICOPPER_OXIDASE1"/>
    <property type="match status" value="1"/>
</dbReference>
<evidence type="ECO:0000256" key="2">
    <source>
        <dbReference type="ARBA" id="ARBA00010609"/>
    </source>
</evidence>
<evidence type="ECO:0000256" key="7">
    <source>
        <dbReference type="ARBA" id="ARBA00023180"/>
    </source>
</evidence>
<dbReference type="FunFam" id="2.60.40.420:FF:000024">
    <property type="entry name" value="FET5p Multicopper oxidase"/>
    <property type="match status" value="1"/>
</dbReference>
<dbReference type="SUPFAM" id="SSF49503">
    <property type="entry name" value="Cupredoxins"/>
    <property type="match status" value="3"/>
</dbReference>
<dbReference type="CDD" id="cd13877">
    <property type="entry name" value="CuRO_2_Fet3p_like"/>
    <property type="match status" value="1"/>
</dbReference>
<comment type="similarity">
    <text evidence="2">Belongs to the multicopper oxidase family.</text>
</comment>
<organism evidence="12 13">
    <name type="scientific">Pachysolen tannophilus NRRL Y-2460</name>
    <dbReference type="NCBI Taxonomy" id="669874"/>
    <lineage>
        <taxon>Eukaryota</taxon>
        <taxon>Fungi</taxon>
        <taxon>Dikarya</taxon>
        <taxon>Ascomycota</taxon>
        <taxon>Saccharomycotina</taxon>
        <taxon>Pichiomycetes</taxon>
        <taxon>Pachysolenaceae</taxon>
        <taxon>Pachysolen</taxon>
    </lineage>
</organism>
<keyword evidence="13" id="KW-1185">Reference proteome</keyword>
<dbReference type="GO" id="GO:0004322">
    <property type="term" value="F:ferroxidase activity"/>
    <property type="evidence" value="ECO:0007669"/>
    <property type="project" value="TreeGrafter"/>
</dbReference>
<proteinExistence type="inferred from homology"/>
<evidence type="ECO:0000256" key="8">
    <source>
        <dbReference type="SAM" id="SignalP"/>
    </source>
</evidence>
<accession>A0A1E4TXF9</accession>
<dbReference type="Pfam" id="PF00394">
    <property type="entry name" value="Cu-oxidase"/>
    <property type="match status" value="1"/>
</dbReference>
<dbReference type="Proteomes" id="UP000094236">
    <property type="component" value="Unassembled WGS sequence"/>
</dbReference>
<dbReference type="PANTHER" id="PTHR11709:SF434">
    <property type="entry name" value="IRON TRANSPORT MULTICOPPER OXIDASE FET5-RELATED"/>
    <property type="match status" value="1"/>
</dbReference>
<dbReference type="InterPro" id="IPR011706">
    <property type="entry name" value="Cu-oxidase_C"/>
</dbReference>